<dbReference type="RefSeq" id="WP_150031280.1">
    <property type="nucleotide sequence ID" value="NZ_VWSH01000001.1"/>
</dbReference>
<evidence type="ECO:0000313" key="5">
    <source>
        <dbReference type="Proteomes" id="UP000323632"/>
    </source>
</evidence>
<feature type="domain" description="Transglutaminase-like" evidence="2">
    <location>
        <begin position="279"/>
        <end position="395"/>
    </location>
</feature>
<dbReference type="InterPro" id="IPR002931">
    <property type="entry name" value="Transglutaminase-like"/>
</dbReference>
<sequence>MKKLINICILATLPFALHAKENYEALAVRNIPDSLKSGAHATFRYDNTVINVVDIENVKSVRDYAVTIFDEKGMVFSQLVESYNKASSIEDIDATLIDADGKEIQSLKQRDIQDRSTYGLSFEFNSDQRMKFFSFQYKNYPYTVVFHIEKKLKSTFLIPSWRARVSTISSVENAQLTITHPDDLPTRYKEYEMPANLIKKETKDSKGSTTNSWQISNLAAYKEQPNSQAGNFDAPTVALSPSKFRLYEHEGDLNSWQTMGAFFYQLNDGRDELPEDKKALVKSMVADEPTVYGKVQKLYAYMQQSTRYVADEYGISGWQTFEAKDVCRTGYGDCKGLVNYLKALLKAADITAYTTLVYGGAEDIDRLDRTFPDNNFNHVILCVPQQKDTIWVECTSQLCPAGYLSDFTSDRDVLITTEHGGWLAHTPAYYENVNYVNRKAVMNFDPANTNNQVVYLTNVYSGPMQDPTSNFVKTKSAKEVSEMVNKKFSFPSYAVKTYHYDHQLNDNHIPSLNESIEADVNGIINSTQKRTFINMAWMRNPMEDLYQLSPRTLPIVLNESYAITDSIEVTIPAGATIENMPTDIETKLPFALYKVHFNFKDDKITMVRTFKQIKGVYEANLYEAYQKLYKDIASEKNKLNVVILNKAS</sequence>
<protein>
    <submittedName>
        <fullName evidence="4">DUF3857 domain-containing protein</fullName>
    </submittedName>
</protein>
<comment type="caution">
    <text evidence="4">The sequence shown here is derived from an EMBL/GenBank/DDBJ whole genome shotgun (WGS) entry which is preliminary data.</text>
</comment>
<dbReference type="InterPro" id="IPR038765">
    <property type="entry name" value="Papain-like_cys_pep_sf"/>
</dbReference>
<evidence type="ECO:0000256" key="1">
    <source>
        <dbReference type="SAM" id="SignalP"/>
    </source>
</evidence>
<keyword evidence="5" id="KW-1185">Reference proteome</keyword>
<feature type="signal peptide" evidence="1">
    <location>
        <begin position="1"/>
        <end position="19"/>
    </location>
</feature>
<feature type="domain" description="DUF3857" evidence="3">
    <location>
        <begin position="60"/>
        <end position="221"/>
    </location>
</feature>
<dbReference type="InterPro" id="IPR024618">
    <property type="entry name" value="DUF3857"/>
</dbReference>
<feature type="chain" id="PRO_5024271440" evidence="1">
    <location>
        <begin position="20"/>
        <end position="648"/>
    </location>
</feature>
<dbReference type="EMBL" id="VWSH01000001">
    <property type="protein sequence ID" value="KAA5536703.1"/>
    <property type="molecule type" value="Genomic_DNA"/>
</dbReference>
<proteinExistence type="predicted"/>
<evidence type="ECO:0000313" key="4">
    <source>
        <dbReference type="EMBL" id="KAA5536703.1"/>
    </source>
</evidence>
<dbReference type="AlphaFoldDB" id="A0A5M6CNT4"/>
<accession>A0A5M6CNT4</accession>
<evidence type="ECO:0000259" key="3">
    <source>
        <dbReference type="Pfam" id="PF12969"/>
    </source>
</evidence>
<organism evidence="4 5">
    <name type="scientific">Taibaiella lutea</name>
    <dbReference type="NCBI Taxonomy" id="2608001"/>
    <lineage>
        <taxon>Bacteria</taxon>
        <taxon>Pseudomonadati</taxon>
        <taxon>Bacteroidota</taxon>
        <taxon>Chitinophagia</taxon>
        <taxon>Chitinophagales</taxon>
        <taxon>Chitinophagaceae</taxon>
        <taxon>Taibaiella</taxon>
    </lineage>
</organism>
<dbReference type="Pfam" id="PF01841">
    <property type="entry name" value="Transglut_core"/>
    <property type="match status" value="1"/>
</dbReference>
<dbReference type="Gene3D" id="3.10.620.30">
    <property type="match status" value="1"/>
</dbReference>
<name>A0A5M6CNT4_9BACT</name>
<dbReference type="Pfam" id="PF12969">
    <property type="entry name" value="DUF3857"/>
    <property type="match status" value="1"/>
</dbReference>
<dbReference type="SUPFAM" id="SSF54001">
    <property type="entry name" value="Cysteine proteinases"/>
    <property type="match status" value="1"/>
</dbReference>
<dbReference type="Gene3D" id="2.60.40.3140">
    <property type="match status" value="1"/>
</dbReference>
<gene>
    <name evidence="4" type="ORF">F0919_03265</name>
</gene>
<evidence type="ECO:0000259" key="2">
    <source>
        <dbReference type="Pfam" id="PF01841"/>
    </source>
</evidence>
<dbReference type="Proteomes" id="UP000323632">
    <property type="component" value="Unassembled WGS sequence"/>
</dbReference>
<keyword evidence="1" id="KW-0732">Signal</keyword>
<dbReference type="Gene3D" id="2.60.120.1130">
    <property type="match status" value="1"/>
</dbReference>
<reference evidence="4 5" key="1">
    <citation type="submission" date="2019-09" db="EMBL/GenBank/DDBJ databases">
        <title>Genome sequence and assembly of Taibaiella sp.</title>
        <authorList>
            <person name="Chhetri G."/>
        </authorList>
    </citation>
    <scope>NUCLEOTIDE SEQUENCE [LARGE SCALE GENOMIC DNA]</scope>
    <source>
        <strain evidence="4 5">KVB11</strain>
    </source>
</reference>